<dbReference type="KEGG" id="glz:GLAREA_00907"/>
<reference evidence="2 3" key="1">
    <citation type="journal article" date="2013" name="BMC Genomics">
        <title>Genomics-driven discovery of the pneumocandin biosynthetic gene cluster in the fungus Glarea lozoyensis.</title>
        <authorList>
            <person name="Chen L."/>
            <person name="Yue Q."/>
            <person name="Zhang X."/>
            <person name="Xiang M."/>
            <person name="Wang C."/>
            <person name="Li S."/>
            <person name="Che Y."/>
            <person name="Ortiz-Lopez F.J."/>
            <person name="Bills G.F."/>
            <person name="Liu X."/>
            <person name="An Z."/>
        </authorList>
    </citation>
    <scope>NUCLEOTIDE SEQUENCE [LARGE SCALE GENOMIC DNA]</scope>
    <source>
        <strain evidence="3">ATCC 20868 / MF5171</strain>
    </source>
</reference>
<feature type="compositionally biased region" description="Basic and acidic residues" evidence="1">
    <location>
        <begin position="1025"/>
        <end position="1038"/>
    </location>
</feature>
<dbReference type="InterPro" id="IPR032675">
    <property type="entry name" value="LRR_dom_sf"/>
</dbReference>
<dbReference type="GO" id="GO:0005829">
    <property type="term" value="C:cytosol"/>
    <property type="evidence" value="ECO:0007669"/>
    <property type="project" value="TreeGrafter"/>
</dbReference>
<dbReference type="GeneID" id="19459965"/>
<dbReference type="InterPro" id="IPR027038">
    <property type="entry name" value="RanGap"/>
</dbReference>
<evidence type="ECO:0000313" key="2">
    <source>
        <dbReference type="EMBL" id="EPE29747.1"/>
    </source>
</evidence>
<dbReference type="GO" id="GO:0006913">
    <property type="term" value="P:nucleocytoplasmic transport"/>
    <property type="evidence" value="ECO:0007669"/>
    <property type="project" value="TreeGrafter"/>
</dbReference>
<dbReference type="HOGENOM" id="CLU_004016_0_0_1"/>
<feature type="compositionally biased region" description="Acidic residues" evidence="1">
    <location>
        <begin position="874"/>
        <end position="884"/>
    </location>
</feature>
<dbReference type="PANTHER" id="PTHR24113">
    <property type="entry name" value="RAN GTPASE-ACTIVATING PROTEIN 1"/>
    <property type="match status" value="1"/>
</dbReference>
<protein>
    <submittedName>
        <fullName evidence="2">RNI-like protein</fullName>
    </submittedName>
</protein>
<feature type="compositionally biased region" description="Basic and acidic residues" evidence="1">
    <location>
        <begin position="298"/>
        <end position="340"/>
    </location>
</feature>
<dbReference type="EMBL" id="KE145367">
    <property type="protein sequence ID" value="EPE29747.1"/>
    <property type="molecule type" value="Genomic_DNA"/>
</dbReference>
<dbReference type="SUPFAM" id="SSF52047">
    <property type="entry name" value="RNI-like"/>
    <property type="match status" value="1"/>
</dbReference>
<dbReference type="GO" id="GO:0005096">
    <property type="term" value="F:GTPase activator activity"/>
    <property type="evidence" value="ECO:0007669"/>
    <property type="project" value="InterPro"/>
</dbReference>
<feature type="region of interest" description="Disordered" evidence="1">
    <location>
        <begin position="252"/>
        <end position="388"/>
    </location>
</feature>
<gene>
    <name evidence="2" type="ORF">GLAREA_00907</name>
</gene>
<evidence type="ECO:0000256" key="1">
    <source>
        <dbReference type="SAM" id="MobiDB-lite"/>
    </source>
</evidence>
<dbReference type="STRING" id="1116229.S3CTN9"/>
<feature type="compositionally biased region" description="Basic and acidic residues" evidence="1">
    <location>
        <begin position="252"/>
        <end position="286"/>
    </location>
</feature>
<feature type="region of interest" description="Disordered" evidence="1">
    <location>
        <begin position="987"/>
        <end position="1050"/>
    </location>
</feature>
<feature type="region of interest" description="Disordered" evidence="1">
    <location>
        <begin position="544"/>
        <end position="567"/>
    </location>
</feature>
<feature type="compositionally biased region" description="Polar residues" evidence="1">
    <location>
        <begin position="80"/>
        <end position="94"/>
    </location>
</feature>
<feature type="region of interest" description="Disordered" evidence="1">
    <location>
        <begin position="866"/>
        <end position="885"/>
    </location>
</feature>
<feature type="compositionally biased region" description="Low complexity" evidence="1">
    <location>
        <begin position="180"/>
        <end position="201"/>
    </location>
</feature>
<dbReference type="RefSeq" id="XP_008083856.1">
    <property type="nucleotide sequence ID" value="XM_008085665.1"/>
</dbReference>
<feature type="compositionally biased region" description="Low complexity" evidence="1">
    <location>
        <begin position="545"/>
        <end position="554"/>
    </location>
</feature>
<proteinExistence type="predicted"/>
<dbReference type="OrthoDB" id="8436363at2759"/>
<organism evidence="2 3">
    <name type="scientific">Glarea lozoyensis (strain ATCC 20868 / MF5171)</name>
    <dbReference type="NCBI Taxonomy" id="1116229"/>
    <lineage>
        <taxon>Eukaryota</taxon>
        <taxon>Fungi</taxon>
        <taxon>Dikarya</taxon>
        <taxon>Ascomycota</taxon>
        <taxon>Pezizomycotina</taxon>
        <taxon>Leotiomycetes</taxon>
        <taxon>Helotiales</taxon>
        <taxon>Helotiaceae</taxon>
        <taxon>Glarea</taxon>
    </lineage>
</organism>
<sequence length="1189" mass="129114">MESVQGVDISWMTTHSSSKGDHNSKPPSPTVVTKPDKEPKLAQNGNTSGNGNANGNGSGSPVEAPSKPKPIPTPRPSFARSASSEKTATLNGSVGKQPPSPGSRRNSWLSSISSKFSSSPATNNTQTTTPPSPLPTISSSTESTIPPGPLSPKNAVLPHAVKAVGDAPYTPAPPKSTQPSFLQSALRRLSSSSGQLSHQPRAMQHGLCERKILNVDRNRERCPISDLDQSKLRRVAFCVDVEIASGPKYHDEMEDEKKVEGKKRVEKGEKGEAEALKHPEATRIEKEEDGVISATGEKVGKETEKGALEFTKEAKEDLHHDEKDSKKKEKKKRSEEERKARKEKKRKLAEANGSIPVELVRNASDDSLGSSLTGTGTGTGTPVTQISPTTDPVRIYRRCCQLRETPILKKITEQLTAAATNMAVPGIVNSLDLTGYWLQLPDLVTLGDYLAVVPVKELIMENCGLTDEGLRVILAGLLAAKCPNYSRRRSRKFKDGEVHQGGVVERLVFKNNVKIGKDGWRHMCLFINMCRSLKSLDLSNVPFPQSSQTTTSTSGSHLQRTSSTTSNPEVSCLLSKALGERLAGKEFELLNVAECGLTTDQLGSLIDGAIKSGLRRLGVAGNHITHEGMQHIARYLQNGTCEGLDLGGNDLKNELGAIADVLDSGNGLYALSLADCNLTPDSLWTLFPALTKLKNFRFIDLSQNHALFETQPSAISLLRRYIPKMPILRRIHLTDVSMDPDQAIALAEILPESPSLAHLTIMENPKIAALADAREEASQEEACALYASLMAAVRVSNTLMCIDIEVPSNESSEIVKALAKQVVAYCLRNMERGPVAEISQAAAPIASDSTKEVIVPDVLLHLVGHDEGGSVSHDEDDPAPDDDYVIGGSGVVKALGICLQNRGNDSRGPGSEHRSQSRSGTASPRPPVHGGKAKDMSKNLLGSARKIRARLQPALVKESRAKDRVNYQRLLFLDQTLEGMINRFEDEYPETRVGPPIPIQPTSESKEDTQESPLGSLTGSVDFPNNHDGHGSDTEPAHLEVPMSDDEGETLRPALSRHNSDVSLASRALNEEEGRMHRFGQQFRREIIKPDAENATGKETEPHHIQILRAFVDGLGGEEIRDRFHTHGHEALLNDMSNEAKLLKQELKAQDPEAWEKFVEAQQAAERNRSLQVGHVHEGHAVSSSAVVD</sequence>
<dbReference type="SMART" id="SM00368">
    <property type="entry name" value="LRR_RI"/>
    <property type="match status" value="2"/>
</dbReference>
<evidence type="ECO:0000313" key="3">
    <source>
        <dbReference type="Proteomes" id="UP000016922"/>
    </source>
</evidence>
<dbReference type="Gene3D" id="3.80.10.10">
    <property type="entry name" value="Ribonuclease Inhibitor"/>
    <property type="match status" value="2"/>
</dbReference>
<name>S3CTN9_GLAL2</name>
<accession>S3CTN9</accession>
<keyword evidence="3" id="KW-1185">Reference proteome</keyword>
<dbReference type="GO" id="GO:0005634">
    <property type="term" value="C:nucleus"/>
    <property type="evidence" value="ECO:0007669"/>
    <property type="project" value="TreeGrafter"/>
</dbReference>
<dbReference type="Proteomes" id="UP000016922">
    <property type="component" value="Unassembled WGS sequence"/>
</dbReference>
<feature type="compositionally biased region" description="Low complexity" evidence="1">
    <location>
        <begin position="103"/>
        <end position="145"/>
    </location>
</feature>
<feature type="compositionally biased region" description="Polar residues" evidence="1">
    <location>
        <begin position="555"/>
        <end position="567"/>
    </location>
</feature>
<dbReference type="GO" id="GO:0048471">
    <property type="term" value="C:perinuclear region of cytoplasm"/>
    <property type="evidence" value="ECO:0007669"/>
    <property type="project" value="TreeGrafter"/>
</dbReference>
<dbReference type="PANTHER" id="PTHR24113:SF15">
    <property type="entry name" value="NACHT DOMAIN-CONTAINING PROTEIN"/>
    <property type="match status" value="1"/>
</dbReference>
<feature type="region of interest" description="Disordered" evidence="1">
    <location>
        <begin position="1"/>
        <end position="202"/>
    </location>
</feature>
<feature type="region of interest" description="Disordered" evidence="1">
    <location>
        <begin position="902"/>
        <end position="938"/>
    </location>
</feature>
<dbReference type="eggNOG" id="ENOG502QYHN">
    <property type="taxonomic scope" value="Eukaryota"/>
</dbReference>
<dbReference type="OMA" id="ECPSLCH"/>
<dbReference type="AlphaFoldDB" id="S3CTN9"/>
<dbReference type="GO" id="GO:0031267">
    <property type="term" value="F:small GTPase binding"/>
    <property type="evidence" value="ECO:0007669"/>
    <property type="project" value="TreeGrafter"/>
</dbReference>
<feature type="compositionally biased region" description="Low complexity" evidence="1">
    <location>
        <begin position="365"/>
        <end position="374"/>
    </location>
</feature>